<dbReference type="RefSeq" id="WP_090533160.1">
    <property type="nucleotide sequence ID" value="NZ_FNRQ01000003.1"/>
</dbReference>
<dbReference type="Proteomes" id="UP000198638">
    <property type="component" value="Unassembled WGS sequence"/>
</dbReference>
<proteinExistence type="predicted"/>
<dbReference type="PIRSF" id="PIRSF039032">
    <property type="entry name" value="HigB-2"/>
    <property type="match status" value="1"/>
</dbReference>
<dbReference type="STRING" id="83784.SAMN05192564_103136"/>
<gene>
    <name evidence="1" type="ORF">SAMN05192564_103136</name>
</gene>
<dbReference type="AlphaFoldDB" id="A0A1H4E553"/>
<sequence length="111" mass="12847">MAVQYKPVYTVIETRTFQRYAEEIWYDDEREAFITWLASNPLSGDVIPGTGGLRKVRWSRPGMGKRGGARVVYYNLPEDGCIWLLIAYTKAKFDDLPTTFLNQLRQEIEHG</sequence>
<name>A0A1H4E553_9BURK</name>
<accession>A0A1H4E553</accession>
<evidence type="ECO:0000313" key="2">
    <source>
        <dbReference type="Proteomes" id="UP000198638"/>
    </source>
</evidence>
<dbReference type="OrthoDB" id="197283at2"/>
<dbReference type="EMBL" id="FNRQ01000003">
    <property type="protein sequence ID" value="SEA79967.1"/>
    <property type="molecule type" value="Genomic_DNA"/>
</dbReference>
<protein>
    <submittedName>
        <fullName evidence="1">Uncharacterized protein</fullName>
    </submittedName>
</protein>
<evidence type="ECO:0000313" key="1">
    <source>
        <dbReference type="EMBL" id="SEA79967.1"/>
    </source>
</evidence>
<organism evidence="1 2">
    <name type="scientific">Paraburkholderia sartisoli</name>
    <dbReference type="NCBI Taxonomy" id="83784"/>
    <lineage>
        <taxon>Bacteria</taxon>
        <taxon>Pseudomonadati</taxon>
        <taxon>Pseudomonadota</taxon>
        <taxon>Betaproteobacteria</taxon>
        <taxon>Burkholderiales</taxon>
        <taxon>Burkholderiaceae</taxon>
        <taxon>Paraburkholderia</taxon>
    </lineage>
</organism>
<reference evidence="2" key="1">
    <citation type="submission" date="2016-10" db="EMBL/GenBank/DDBJ databases">
        <authorList>
            <person name="Varghese N."/>
            <person name="Submissions S."/>
        </authorList>
    </citation>
    <scope>NUCLEOTIDE SEQUENCE [LARGE SCALE GENOMIC DNA]</scope>
    <source>
        <strain evidence="2">LMG 24000</strain>
    </source>
</reference>
<dbReference type="InterPro" id="IPR009387">
    <property type="entry name" value="HigB-2"/>
</dbReference>
<keyword evidence="2" id="KW-1185">Reference proteome</keyword>